<name>A0ABR3YMT7_9PEZI</name>
<feature type="compositionally biased region" description="Low complexity" evidence="1">
    <location>
        <begin position="54"/>
        <end position="70"/>
    </location>
</feature>
<accession>A0ABR3YMT7</accession>
<gene>
    <name evidence="2" type="ORF">Cpir12675_005701</name>
</gene>
<sequence>MRSTASLSKIFPSIHQPLPLTVHQSHRLLDALKASFRANLDREHGQLSQHQKDSASSVSGSGSRSTSTDSIIDTQVRRPTDDHVRAILSNPVFRQPSATLSETTSPKKLGPMEVFDRAVAKDMMTFKAASGCMRATYIEVSQSSAPCISSALASADVSRRMIPWLQSIGFEKDFSFVLNPRFTPMLVRFIVAEKNDAIIWSWISKLMAHDEITAASTKARALLSYLIKAKVQLGTTAGYNLDGAFASILQADKLFHDHVYYQHVLWAPWRSLSWSATVNAWERPQPSEDMFDNYLRVLQRFATPSPIDEAHLSIHHPTHPEHEKAATFLTGYGLAQKQRNSLDDLEKSAKDPNAVRVFLMAMDTVRFLTQLGKSSDAHNILESLGLQSFGLKGIGADKGPEAA</sequence>
<keyword evidence="3" id="KW-1185">Reference proteome</keyword>
<organism evidence="2 3">
    <name type="scientific">Ceratocystis pirilliformis</name>
    <dbReference type="NCBI Taxonomy" id="259994"/>
    <lineage>
        <taxon>Eukaryota</taxon>
        <taxon>Fungi</taxon>
        <taxon>Dikarya</taxon>
        <taxon>Ascomycota</taxon>
        <taxon>Pezizomycotina</taxon>
        <taxon>Sordariomycetes</taxon>
        <taxon>Hypocreomycetidae</taxon>
        <taxon>Microascales</taxon>
        <taxon>Ceratocystidaceae</taxon>
        <taxon>Ceratocystis</taxon>
    </lineage>
</organism>
<evidence type="ECO:0000313" key="2">
    <source>
        <dbReference type="EMBL" id="KAL1889621.1"/>
    </source>
</evidence>
<feature type="region of interest" description="Disordered" evidence="1">
    <location>
        <begin position="42"/>
        <end position="76"/>
    </location>
</feature>
<protein>
    <submittedName>
        <fullName evidence="2">Uncharacterized protein</fullName>
    </submittedName>
</protein>
<evidence type="ECO:0000256" key="1">
    <source>
        <dbReference type="SAM" id="MobiDB-lite"/>
    </source>
</evidence>
<dbReference type="EMBL" id="JAWDJO010000209">
    <property type="protein sequence ID" value="KAL1889621.1"/>
    <property type="molecule type" value="Genomic_DNA"/>
</dbReference>
<comment type="caution">
    <text evidence="2">The sequence shown here is derived from an EMBL/GenBank/DDBJ whole genome shotgun (WGS) entry which is preliminary data.</text>
</comment>
<evidence type="ECO:0000313" key="3">
    <source>
        <dbReference type="Proteomes" id="UP001583280"/>
    </source>
</evidence>
<feature type="compositionally biased region" description="Basic and acidic residues" evidence="1">
    <location>
        <begin position="42"/>
        <end position="53"/>
    </location>
</feature>
<dbReference type="Proteomes" id="UP001583280">
    <property type="component" value="Unassembled WGS sequence"/>
</dbReference>
<reference evidence="2 3" key="1">
    <citation type="journal article" date="2024" name="IMA Fungus">
        <title>IMA Genome - F19 : A genome assembly and annotation guide to empower mycologists, including annotated draft genome sequences of Ceratocystis pirilliformis, Diaporthe australafricana, Fusarium ophioides, Paecilomyces lecythidis, and Sporothrix stenoceras.</title>
        <authorList>
            <person name="Aylward J."/>
            <person name="Wilson A.M."/>
            <person name="Visagie C.M."/>
            <person name="Spraker J."/>
            <person name="Barnes I."/>
            <person name="Buitendag C."/>
            <person name="Ceriani C."/>
            <person name="Del Mar Angel L."/>
            <person name="du Plessis D."/>
            <person name="Fuchs T."/>
            <person name="Gasser K."/>
            <person name="Kramer D."/>
            <person name="Li W."/>
            <person name="Munsamy K."/>
            <person name="Piso A."/>
            <person name="Price J.L."/>
            <person name="Sonnekus B."/>
            <person name="Thomas C."/>
            <person name="van der Nest A."/>
            <person name="van Dijk A."/>
            <person name="van Heerden A."/>
            <person name="van Vuuren N."/>
            <person name="Yilmaz N."/>
            <person name="Duong T.A."/>
            <person name="van der Merwe N.A."/>
            <person name="Wingfield M.J."/>
            <person name="Wingfield B.D."/>
        </authorList>
    </citation>
    <scope>NUCLEOTIDE SEQUENCE [LARGE SCALE GENOMIC DNA]</scope>
    <source>
        <strain evidence="2 3">CMW 12675</strain>
    </source>
</reference>
<proteinExistence type="predicted"/>